<dbReference type="eggNOG" id="COG2331">
    <property type="taxonomic scope" value="Bacteria"/>
</dbReference>
<keyword evidence="4" id="KW-1185">Reference proteome</keyword>
<dbReference type="SMART" id="SM00834">
    <property type="entry name" value="CxxC_CXXC_SSSS"/>
    <property type="match status" value="1"/>
</dbReference>
<dbReference type="AlphaFoldDB" id="I0V8L8"/>
<dbReference type="RefSeq" id="WP_006240704.1">
    <property type="nucleotide sequence ID" value="NZ_JH636049.1"/>
</dbReference>
<dbReference type="NCBIfam" id="TIGR02605">
    <property type="entry name" value="CxxC_CxxC_SSSS"/>
    <property type="match status" value="1"/>
</dbReference>
<protein>
    <submittedName>
        <fullName evidence="3">Putative regulatory protein, FmdB family</fullName>
    </submittedName>
</protein>
<evidence type="ECO:0000313" key="3">
    <source>
        <dbReference type="EMBL" id="EID56471.1"/>
    </source>
</evidence>
<feature type="region of interest" description="Disordered" evidence="1">
    <location>
        <begin position="57"/>
        <end position="92"/>
    </location>
</feature>
<feature type="domain" description="Putative regulatory protein FmdB zinc ribbon" evidence="2">
    <location>
        <begin position="1"/>
        <end position="41"/>
    </location>
</feature>
<dbReference type="Pfam" id="PF09723">
    <property type="entry name" value="Zn_ribbon_8"/>
    <property type="match status" value="1"/>
</dbReference>
<sequence length="92" mass="10286">MVTYSFRCRRCGDFDVRAAMGEAGSRWPCPRCGDASARRFTAPRLRRGDPAVWRAMESAERTAEQPGVVSAPPRSGTTRVSRDPRHARLPRP</sequence>
<organism evidence="3 4">
    <name type="scientific">Saccharomonospora xinjiangensis XJ-54</name>
    <dbReference type="NCBI Taxonomy" id="882086"/>
    <lineage>
        <taxon>Bacteria</taxon>
        <taxon>Bacillati</taxon>
        <taxon>Actinomycetota</taxon>
        <taxon>Actinomycetes</taxon>
        <taxon>Pseudonocardiales</taxon>
        <taxon>Pseudonocardiaceae</taxon>
        <taxon>Saccharomonospora</taxon>
    </lineage>
</organism>
<dbReference type="EMBL" id="JH636049">
    <property type="protein sequence ID" value="EID56471.1"/>
    <property type="molecule type" value="Genomic_DNA"/>
</dbReference>
<name>I0V8L8_9PSEU</name>
<dbReference type="Proteomes" id="UP000004691">
    <property type="component" value="Unassembled WGS sequence"/>
</dbReference>
<evidence type="ECO:0000313" key="4">
    <source>
        <dbReference type="Proteomes" id="UP000004691"/>
    </source>
</evidence>
<evidence type="ECO:0000259" key="2">
    <source>
        <dbReference type="SMART" id="SM00834"/>
    </source>
</evidence>
<proteinExistence type="predicted"/>
<evidence type="ECO:0000256" key="1">
    <source>
        <dbReference type="SAM" id="MobiDB-lite"/>
    </source>
</evidence>
<accession>I0V8L8</accession>
<dbReference type="STRING" id="882086.SacxiDRAFT_4290"/>
<dbReference type="OrthoDB" id="9792898at2"/>
<gene>
    <name evidence="3" type="ORF">SacxiDRAFT_4290</name>
</gene>
<dbReference type="HOGENOM" id="CLU_136025_2_1_11"/>
<reference evidence="3 4" key="1">
    <citation type="submission" date="2012-01" db="EMBL/GenBank/DDBJ databases">
        <title>Improved High-Quality Draft sequence of Saccharomonospora xinjiangensis XJ-54.</title>
        <authorList>
            <consortium name="US DOE Joint Genome Institute"/>
            <person name="Lucas S."/>
            <person name="Han J."/>
            <person name="Lapidus A."/>
            <person name="Cheng J.-F."/>
            <person name="Goodwin L."/>
            <person name="Pitluck S."/>
            <person name="Peters L."/>
            <person name="Mikhailova N."/>
            <person name="Teshima H."/>
            <person name="Detter J.C."/>
            <person name="Han C."/>
            <person name="Tapia R."/>
            <person name="Land M."/>
            <person name="Hauser L."/>
            <person name="Kyrpides N."/>
            <person name="Ivanova N."/>
            <person name="Pagani I."/>
            <person name="Brambilla E.-M."/>
            <person name="Klenk H.-P."/>
            <person name="Woyke T."/>
        </authorList>
    </citation>
    <scope>NUCLEOTIDE SEQUENCE [LARGE SCALE GENOMIC DNA]</scope>
    <source>
        <strain evidence="3 4">XJ-54</strain>
    </source>
</reference>
<dbReference type="InterPro" id="IPR013429">
    <property type="entry name" value="Regulatory_FmdB_Zinc_ribbon"/>
</dbReference>